<dbReference type="EMBL" id="CP004025">
    <property type="protein sequence ID" value="AGC49237.1"/>
    <property type="molecule type" value="Genomic_DNA"/>
</dbReference>
<feature type="transmembrane region" description="Helical" evidence="2">
    <location>
        <begin position="16"/>
        <end position="35"/>
    </location>
</feature>
<evidence type="ECO:0000313" key="3">
    <source>
        <dbReference type="EMBL" id="AGC49237.1"/>
    </source>
</evidence>
<dbReference type="Proteomes" id="UP000011131">
    <property type="component" value="Chromosome"/>
</dbReference>
<protein>
    <submittedName>
        <fullName evidence="3">Uncharacterized protein</fullName>
    </submittedName>
</protein>
<dbReference type="HOGENOM" id="CLU_1420117_0_0_7"/>
<keyword evidence="2" id="KW-1133">Transmembrane helix</keyword>
<name>L7UNT6_MYXSD</name>
<keyword evidence="4" id="KW-1185">Reference proteome</keyword>
<organism evidence="3 4">
    <name type="scientific">Myxococcus stipitatus (strain DSM 14675 / JCM 12634 / Mx s8)</name>
    <dbReference type="NCBI Taxonomy" id="1278073"/>
    <lineage>
        <taxon>Bacteria</taxon>
        <taxon>Pseudomonadati</taxon>
        <taxon>Myxococcota</taxon>
        <taxon>Myxococcia</taxon>
        <taxon>Myxococcales</taxon>
        <taxon>Cystobacterineae</taxon>
        <taxon>Myxococcaceae</taxon>
        <taxon>Myxococcus</taxon>
    </lineage>
</organism>
<feature type="compositionally biased region" description="Basic and acidic residues" evidence="1">
    <location>
        <begin position="159"/>
        <end position="185"/>
    </location>
</feature>
<gene>
    <name evidence="3" type="ordered locus">MYSTI_07965</name>
</gene>
<evidence type="ECO:0000256" key="1">
    <source>
        <dbReference type="SAM" id="MobiDB-lite"/>
    </source>
</evidence>
<keyword evidence="2" id="KW-0812">Transmembrane</keyword>
<feature type="region of interest" description="Disordered" evidence="1">
    <location>
        <begin position="159"/>
        <end position="191"/>
    </location>
</feature>
<dbReference type="PATRIC" id="fig|1278073.3.peg.8110"/>
<dbReference type="RefSeq" id="WP_015353490.1">
    <property type="nucleotide sequence ID" value="NC_020126.1"/>
</dbReference>
<evidence type="ECO:0000256" key="2">
    <source>
        <dbReference type="SAM" id="Phobius"/>
    </source>
</evidence>
<evidence type="ECO:0000313" key="4">
    <source>
        <dbReference type="Proteomes" id="UP000011131"/>
    </source>
</evidence>
<sequence>MMNTSPEPPLANRAPWPLFIGLGMALVVPAAVIGYSQLRGDSSGSTDVGALQDLAELQARLRPIPACRVEYGVRGGRHGSSSSVRVWPCGAERLDFVSVKVPEERRTQDVVFDLVRESPSEPWQVLVDKDRVAFPSLKRTLEQLAPVLVEDAPKETERVRLERDALSRAEAAREDAERARREETKGSYPSQ</sequence>
<dbReference type="AlphaFoldDB" id="L7UNT6"/>
<dbReference type="KEGG" id="msd:MYSTI_07965"/>
<reference evidence="3 4" key="1">
    <citation type="journal article" date="2013" name="Genome Announc.">
        <title>Complete genome sequence of Myxococcus stipitatus strain DSM 14675, a fruiting myxobacterium.</title>
        <authorList>
            <person name="Huntley S."/>
            <person name="Kneip S."/>
            <person name="Treuner-Lange A."/>
            <person name="Sogaard-Andersen L."/>
        </authorList>
    </citation>
    <scope>NUCLEOTIDE SEQUENCE [LARGE SCALE GENOMIC DNA]</scope>
    <source>
        <strain evidence="4">DSM 14675 / JCM 12634 / Mx s8</strain>
    </source>
</reference>
<dbReference type="OrthoDB" id="5522515at2"/>
<keyword evidence="2" id="KW-0472">Membrane</keyword>
<accession>L7UNT6</accession>
<dbReference type="STRING" id="1278073.MYSTI_07965"/>
<proteinExistence type="predicted"/>